<name>X0UV72_9ZZZZ</name>
<dbReference type="AlphaFoldDB" id="X0UV72"/>
<proteinExistence type="predicted"/>
<dbReference type="PROSITE" id="PS50994">
    <property type="entry name" value="INTEGRASE"/>
    <property type="match status" value="1"/>
</dbReference>
<dbReference type="GO" id="GO:0003676">
    <property type="term" value="F:nucleic acid binding"/>
    <property type="evidence" value="ECO:0007669"/>
    <property type="project" value="InterPro"/>
</dbReference>
<accession>X0UV72</accession>
<sequence length="227" mass="26567">MLEEREGIFISRETVRGILLQKGSYKKKKKYPKHRSWREPMPKEGMMIQFDTSDHDWLEARGPKMKLIGGVDDATKDVPHAKFALKDSVEENMAALKEIVKRKGIPLSLYVDKDSKYITIRHGGLHVNIKRNQEKTQMQRAWEELGINVIYAESPQAKGRIERLWGTFQDRLISELRLEGISSLEEANKYLHNVFLPKYNRKFTRKPRVEEVAYRPIPKGMDLDQIF</sequence>
<dbReference type="GO" id="GO:0015074">
    <property type="term" value="P:DNA integration"/>
    <property type="evidence" value="ECO:0007669"/>
    <property type="project" value="InterPro"/>
</dbReference>
<organism evidence="2">
    <name type="scientific">marine sediment metagenome</name>
    <dbReference type="NCBI Taxonomy" id="412755"/>
    <lineage>
        <taxon>unclassified sequences</taxon>
        <taxon>metagenomes</taxon>
        <taxon>ecological metagenomes</taxon>
    </lineage>
</organism>
<dbReference type="PANTHER" id="PTHR35004">
    <property type="entry name" value="TRANSPOSASE RV3428C-RELATED"/>
    <property type="match status" value="1"/>
</dbReference>
<dbReference type="EMBL" id="BARS01024583">
    <property type="protein sequence ID" value="GAG09620.1"/>
    <property type="molecule type" value="Genomic_DNA"/>
</dbReference>
<dbReference type="InterPro" id="IPR012337">
    <property type="entry name" value="RNaseH-like_sf"/>
</dbReference>
<reference evidence="2" key="1">
    <citation type="journal article" date="2014" name="Front. Microbiol.">
        <title>High frequency of phylogenetically diverse reductive dehalogenase-homologous genes in deep subseafloor sedimentary metagenomes.</title>
        <authorList>
            <person name="Kawai M."/>
            <person name="Futagami T."/>
            <person name="Toyoda A."/>
            <person name="Takaki Y."/>
            <person name="Nishi S."/>
            <person name="Hori S."/>
            <person name="Arai W."/>
            <person name="Tsubouchi T."/>
            <person name="Morono Y."/>
            <person name="Uchiyama I."/>
            <person name="Ito T."/>
            <person name="Fujiyama A."/>
            <person name="Inagaki F."/>
            <person name="Takami H."/>
        </authorList>
    </citation>
    <scope>NUCLEOTIDE SEQUENCE</scope>
    <source>
        <strain evidence="2">Expedition CK06-06</strain>
    </source>
</reference>
<dbReference type="SUPFAM" id="SSF53098">
    <property type="entry name" value="Ribonuclease H-like"/>
    <property type="match status" value="1"/>
</dbReference>
<feature type="non-terminal residue" evidence="2">
    <location>
        <position position="227"/>
    </location>
</feature>
<evidence type="ECO:0000259" key="1">
    <source>
        <dbReference type="PROSITE" id="PS50994"/>
    </source>
</evidence>
<dbReference type="InterPro" id="IPR001584">
    <property type="entry name" value="Integrase_cat-core"/>
</dbReference>
<feature type="domain" description="Integrase catalytic" evidence="1">
    <location>
        <begin position="38"/>
        <end position="224"/>
    </location>
</feature>
<dbReference type="PANTHER" id="PTHR35004:SF7">
    <property type="entry name" value="INTEGRASE PROTEIN"/>
    <property type="match status" value="1"/>
</dbReference>
<dbReference type="InterPro" id="IPR036397">
    <property type="entry name" value="RNaseH_sf"/>
</dbReference>
<dbReference type="InterPro" id="IPR047797">
    <property type="entry name" value="ISNCY_transpos"/>
</dbReference>
<comment type="caution">
    <text evidence="2">The sequence shown here is derived from an EMBL/GenBank/DDBJ whole genome shotgun (WGS) entry which is preliminary data.</text>
</comment>
<dbReference type="NCBIfam" id="NF033594">
    <property type="entry name" value="transpos_ISNCY_2"/>
    <property type="match status" value="1"/>
</dbReference>
<protein>
    <recommendedName>
        <fullName evidence="1">Integrase catalytic domain-containing protein</fullName>
    </recommendedName>
</protein>
<evidence type="ECO:0000313" key="2">
    <source>
        <dbReference type="EMBL" id="GAG09620.1"/>
    </source>
</evidence>
<dbReference type="Gene3D" id="3.30.420.10">
    <property type="entry name" value="Ribonuclease H-like superfamily/Ribonuclease H"/>
    <property type="match status" value="1"/>
</dbReference>
<gene>
    <name evidence="2" type="ORF">S01H1_39017</name>
</gene>